<keyword evidence="5 8" id="KW-0812">Transmembrane</keyword>
<evidence type="ECO:0000256" key="8">
    <source>
        <dbReference type="SAM" id="Phobius"/>
    </source>
</evidence>
<name>A0A975Y4W3_9NOST</name>
<keyword evidence="6 8" id="KW-1133">Transmembrane helix</keyword>
<feature type="transmembrane region" description="Helical" evidence="8">
    <location>
        <begin position="83"/>
        <end position="111"/>
    </location>
</feature>
<dbReference type="Proteomes" id="UP000683511">
    <property type="component" value="Chromosome"/>
</dbReference>
<sequence>MGKLLVTLPRKSKQPYLPALENEELLVNCLQHSPINLVDIDPRLGTTCLLFWAEACHKANKQLYIRSAFSNRFLKKSNPFLRFFARIIDFCLGCGLLLWLSPIILALMFVIRRYSPEMLFISEWYVGERGKLIRGLKFYTGSEANMIPIGSWMRKYGLDNLPKLVNIIRGELSFFGYNNGQLDEAVQSSLNIQQPLVSYSGLNTSNL</sequence>
<dbReference type="GO" id="GO:0016780">
    <property type="term" value="F:phosphotransferase activity, for other substituted phosphate groups"/>
    <property type="evidence" value="ECO:0007669"/>
    <property type="project" value="TreeGrafter"/>
</dbReference>
<evidence type="ECO:0000256" key="7">
    <source>
        <dbReference type="ARBA" id="ARBA00023136"/>
    </source>
</evidence>
<dbReference type="AlphaFoldDB" id="A0A975Y4W3"/>
<comment type="subcellular location">
    <subcellularLocation>
        <location evidence="1">Cell membrane</location>
    </subcellularLocation>
</comment>
<protein>
    <submittedName>
        <fullName evidence="10">Sugar transferase</fullName>
    </submittedName>
</protein>
<keyword evidence="7 8" id="KW-0472">Membrane</keyword>
<keyword evidence="11" id="KW-1185">Reference proteome</keyword>
<proteinExistence type="inferred from homology"/>
<dbReference type="PANTHER" id="PTHR30576:SF4">
    <property type="entry name" value="UNDECAPRENYL-PHOSPHATE GALACTOSE PHOSPHOTRANSFERASE"/>
    <property type="match status" value="1"/>
</dbReference>
<dbReference type="NCBIfam" id="NF045514">
    <property type="entry name" value="glycotran_HepC"/>
    <property type="match status" value="1"/>
</dbReference>
<comment type="similarity">
    <text evidence="2">Belongs to the bacterial sugar transferase family.</text>
</comment>
<keyword evidence="4 10" id="KW-0808">Transferase</keyword>
<dbReference type="EMBL" id="CP021056">
    <property type="protein sequence ID" value="QXE23596.1"/>
    <property type="molecule type" value="Genomic_DNA"/>
</dbReference>
<dbReference type="KEGG" id="rsin:B6N60_02286"/>
<evidence type="ECO:0000313" key="11">
    <source>
        <dbReference type="Proteomes" id="UP000683511"/>
    </source>
</evidence>
<evidence type="ECO:0000256" key="4">
    <source>
        <dbReference type="ARBA" id="ARBA00022679"/>
    </source>
</evidence>
<dbReference type="GO" id="GO:0005886">
    <property type="term" value="C:plasma membrane"/>
    <property type="evidence" value="ECO:0007669"/>
    <property type="project" value="UniProtKB-SubCell"/>
</dbReference>
<feature type="domain" description="Bacterial sugar transferase" evidence="9">
    <location>
        <begin position="86"/>
        <end position="177"/>
    </location>
</feature>
<evidence type="ECO:0000256" key="1">
    <source>
        <dbReference type="ARBA" id="ARBA00004236"/>
    </source>
</evidence>
<evidence type="ECO:0000313" key="10">
    <source>
        <dbReference type="EMBL" id="QXE23596.1"/>
    </source>
</evidence>
<dbReference type="Pfam" id="PF02397">
    <property type="entry name" value="Bac_transf"/>
    <property type="match status" value="1"/>
</dbReference>
<gene>
    <name evidence="10" type="ORF">B6N60_02286</name>
</gene>
<reference evidence="10" key="1">
    <citation type="submission" date="2017-04" db="EMBL/GenBank/DDBJ databases">
        <title>Genome deletions in a multicellular cyanobacterial endosymbiont for morphological adaptation in marine diatoms.</title>
        <authorList>
            <person name="Wang Y."/>
            <person name="Gao H."/>
            <person name="Li R."/>
            <person name="Xu X."/>
        </authorList>
    </citation>
    <scope>NUCLEOTIDE SEQUENCE</scope>
    <source>
        <strain evidence="10">FACHB 800</strain>
    </source>
</reference>
<evidence type="ECO:0000256" key="3">
    <source>
        <dbReference type="ARBA" id="ARBA00022475"/>
    </source>
</evidence>
<evidence type="ECO:0000256" key="6">
    <source>
        <dbReference type="ARBA" id="ARBA00022989"/>
    </source>
</evidence>
<dbReference type="PANTHER" id="PTHR30576">
    <property type="entry name" value="COLANIC BIOSYNTHESIS UDP-GLUCOSE LIPID CARRIER TRANSFERASE"/>
    <property type="match status" value="1"/>
</dbReference>
<dbReference type="InterPro" id="IPR003362">
    <property type="entry name" value="Bact_transf"/>
</dbReference>
<evidence type="ECO:0000256" key="5">
    <source>
        <dbReference type="ARBA" id="ARBA00022692"/>
    </source>
</evidence>
<accession>A0A975Y4W3</accession>
<evidence type="ECO:0000256" key="2">
    <source>
        <dbReference type="ARBA" id="ARBA00006464"/>
    </source>
</evidence>
<organism evidence="10 11">
    <name type="scientific">Richelia sinica FACHB-800</name>
    <dbReference type="NCBI Taxonomy" id="1357546"/>
    <lineage>
        <taxon>Bacteria</taxon>
        <taxon>Bacillati</taxon>
        <taxon>Cyanobacteriota</taxon>
        <taxon>Cyanophyceae</taxon>
        <taxon>Nostocales</taxon>
        <taxon>Nostocaceae</taxon>
        <taxon>Richelia</taxon>
    </lineage>
</organism>
<keyword evidence="3" id="KW-1003">Cell membrane</keyword>
<evidence type="ECO:0000259" key="9">
    <source>
        <dbReference type="Pfam" id="PF02397"/>
    </source>
</evidence>